<accession>A0A0P7ABQ0</accession>
<feature type="transmembrane region" description="Helical" evidence="1">
    <location>
        <begin position="6"/>
        <end position="26"/>
    </location>
</feature>
<comment type="caution">
    <text evidence="2">The sequence shown here is derived from an EMBL/GenBank/DDBJ whole genome shotgun (WGS) entry which is preliminary data.</text>
</comment>
<evidence type="ECO:0000256" key="1">
    <source>
        <dbReference type="SAM" id="Phobius"/>
    </source>
</evidence>
<dbReference type="EMBL" id="LDJX01000008">
    <property type="protein sequence ID" value="KPM30597.1"/>
    <property type="molecule type" value="Genomic_DNA"/>
</dbReference>
<evidence type="ECO:0000313" key="2">
    <source>
        <dbReference type="EMBL" id="KPM30597.1"/>
    </source>
</evidence>
<keyword evidence="1" id="KW-1133">Transmembrane helix</keyword>
<reference evidence="2 3" key="1">
    <citation type="submission" date="2015-09" db="EMBL/GenBank/DDBJ databases">
        <title>Genome sequence of the marine flavobacterium Croceitalea dokdonensis DOKDO 023 that contains proton- and sodium-pumping rhodopsins.</title>
        <authorList>
            <person name="Kwon S.-K."/>
            <person name="Lee H.K."/>
            <person name="Kwak M.-J."/>
            <person name="Kim J.F."/>
        </authorList>
    </citation>
    <scope>NUCLEOTIDE SEQUENCE [LARGE SCALE GENOMIC DNA]</scope>
    <source>
        <strain evidence="2 3">DOKDO 023</strain>
    </source>
</reference>
<organism evidence="2 3">
    <name type="scientific">Croceitalea dokdonensis DOKDO 023</name>
    <dbReference type="NCBI Taxonomy" id="1300341"/>
    <lineage>
        <taxon>Bacteria</taxon>
        <taxon>Pseudomonadati</taxon>
        <taxon>Bacteroidota</taxon>
        <taxon>Flavobacteriia</taxon>
        <taxon>Flavobacteriales</taxon>
        <taxon>Flavobacteriaceae</taxon>
        <taxon>Croceitalea</taxon>
    </lineage>
</organism>
<proteinExistence type="predicted"/>
<sequence length="53" mass="5641">MITVLSSVAIMPSVLVTLEVFALLGIPPHLKEVPAAAIPFDVSEVACDPERPR</sequence>
<keyword evidence="1" id="KW-0472">Membrane</keyword>
<dbReference type="Proteomes" id="UP000050280">
    <property type="component" value="Unassembled WGS sequence"/>
</dbReference>
<evidence type="ECO:0000313" key="3">
    <source>
        <dbReference type="Proteomes" id="UP000050280"/>
    </source>
</evidence>
<gene>
    <name evidence="2" type="ORF">I595_3420</name>
</gene>
<dbReference type="AlphaFoldDB" id="A0A0P7ABQ0"/>
<keyword evidence="3" id="KW-1185">Reference proteome</keyword>
<name>A0A0P7ABQ0_9FLAO</name>
<protein>
    <submittedName>
        <fullName evidence="2">Uncharacterized protein</fullName>
    </submittedName>
</protein>
<keyword evidence="1" id="KW-0812">Transmembrane</keyword>